<reference evidence="2 3" key="1">
    <citation type="journal article" date="2021" name="Nat. Commun.">
        <title>Genetic determinants of endophytism in the Arabidopsis root mycobiome.</title>
        <authorList>
            <person name="Mesny F."/>
            <person name="Miyauchi S."/>
            <person name="Thiergart T."/>
            <person name="Pickel B."/>
            <person name="Atanasova L."/>
            <person name="Karlsson M."/>
            <person name="Huettel B."/>
            <person name="Barry K.W."/>
            <person name="Haridas S."/>
            <person name="Chen C."/>
            <person name="Bauer D."/>
            <person name="Andreopoulos W."/>
            <person name="Pangilinan J."/>
            <person name="LaButti K."/>
            <person name="Riley R."/>
            <person name="Lipzen A."/>
            <person name="Clum A."/>
            <person name="Drula E."/>
            <person name="Henrissat B."/>
            <person name="Kohler A."/>
            <person name="Grigoriev I.V."/>
            <person name="Martin F.M."/>
            <person name="Hacquard S."/>
        </authorList>
    </citation>
    <scope>NUCLEOTIDE SEQUENCE [LARGE SCALE GENOMIC DNA]</scope>
    <source>
        <strain evidence="2 3">MPI-SDFR-AT-0080</strain>
    </source>
</reference>
<accession>A0ABQ8GPV5</accession>
<evidence type="ECO:0000313" key="2">
    <source>
        <dbReference type="EMBL" id="KAH7060638.1"/>
    </source>
</evidence>
<gene>
    <name evidence="2" type="ORF">B0J12DRAFT_736955</name>
</gene>
<protein>
    <submittedName>
        <fullName evidence="2">Uncharacterized protein</fullName>
    </submittedName>
</protein>
<feature type="compositionally biased region" description="Acidic residues" evidence="1">
    <location>
        <begin position="204"/>
        <end position="222"/>
    </location>
</feature>
<proteinExistence type="predicted"/>
<name>A0ABQ8GPV5_9PEZI</name>
<feature type="compositionally biased region" description="Basic and acidic residues" evidence="1">
    <location>
        <begin position="299"/>
        <end position="313"/>
    </location>
</feature>
<feature type="region of interest" description="Disordered" evidence="1">
    <location>
        <begin position="186"/>
        <end position="246"/>
    </location>
</feature>
<dbReference type="InterPro" id="IPR024526">
    <property type="entry name" value="DUF3807"/>
</dbReference>
<dbReference type="Pfam" id="PF12720">
    <property type="entry name" value="DUF3807"/>
    <property type="match status" value="1"/>
</dbReference>
<sequence length="360" mass="39300">MTFLQQVTEEEFREFGHKHFPGAPQPTFLPSWVTPSSNPQLSPTNNALNPATFDTAYNGGYSAGHAAGHASGHATGYNAGYSAGYGAGYAAALKDAGLEPIAAHTVGSTTHPSAPSAKVAETEEVQHEAESEGCYYEEEDLGYYPDGAVRTLSEEDVTFYRRSELMQMLKDAKRRLTERREREAEAEEINALQKHEEQEKSEDCEIQDVGNEGENEEPDAQDDTQQVAAQHIMADSGASSEEEYSGSSRVIVPKAADLSSFSSFIVAVASAPDTVHGNGRSCTPPTPPTRSTTTLVGDDSCKNPESRQGREKITTIPEANKGKKRKRMVRDTRTEDDGVTYRRIARELDEAPDVKVELDY</sequence>
<dbReference type="EMBL" id="JAGTJR010000005">
    <property type="protein sequence ID" value="KAH7060638.1"/>
    <property type="molecule type" value="Genomic_DNA"/>
</dbReference>
<comment type="caution">
    <text evidence="2">The sequence shown here is derived from an EMBL/GenBank/DDBJ whole genome shotgun (WGS) entry which is preliminary data.</text>
</comment>
<dbReference type="Proteomes" id="UP000774617">
    <property type="component" value="Unassembled WGS sequence"/>
</dbReference>
<evidence type="ECO:0000313" key="3">
    <source>
        <dbReference type="Proteomes" id="UP000774617"/>
    </source>
</evidence>
<feature type="compositionally biased region" description="Basic and acidic residues" evidence="1">
    <location>
        <begin position="193"/>
        <end position="203"/>
    </location>
</feature>
<feature type="region of interest" description="Disordered" evidence="1">
    <location>
        <begin position="274"/>
        <end position="315"/>
    </location>
</feature>
<keyword evidence="3" id="KW-1185">Reference proteome</keyword>
<organism evidence="2 3">
    <name type="scientific">Macrophomina phaseolina</name>
    <dbReference type="NCBI Taxonomy" id="35725"/>
    <lineage>
        <taxon>Eukaryota</taxon>
        <taxon>Fungi</taxon>
        <taxon>Dikarya</taxon>
        <taxon>Ascomycota</taxon>
        <taxon>Pezizomycotina</taxon>
        <taxon>Dothideomycetes</taxon>
        <taxon>Dothideomycetes incertae sedis</taxon>
        <taxon>Botryosphaeriales</taxon>
        <taxon>Botryosphaeriaceae</taxon>
        <taxon>Macrophomina</taxon>
    </lineage>
</organism>
<evidence type="ECO:0000256" key="1">
    <source>
        <dbReference type="SAM" id="MobiDB-lite"/>
    </source>
</evidence>